<dbReference type="EMBL" id="JAUTWS010000075">
    <property type="protein sequence ID" value="MDO9713180.1"/>
    <property type="molecule type" value="Genomic_DNA"/>
</dbReference>
<evidence type="ECO:0000313" key="4">
    <source>
        <dbReference type="Proteomes" id="UP001243009"/>
    </source>
</evidence>
<dbReference type="InterPro" id="IPR040079">
    <property type="entry name" value="Glutathione_S-Trfase"/>
</dbReference>
<evidence type="ECO:0000313" key="3">
    <source>
        <dbReference type="EMBL" id="MDO9713180.1"/>
    </source>
</evidence>
<dbReference type="InterPro" id="IPR036249">
    <property type="entry name" value="Thioredoxin-like_sf"/>
</dbReference>
<dbReference type="PROSITE" id="PS50405">
    <property type="entry name" value="GST_CTER"/>
    <property type="match status" value="1"/>
</dbReference>
<dbReference type="InterPro" id="IPR010987">
    <property type="entry name" value="Glutathione-S-Trfase_C-like"/>
</dbReference>
<dbReference type="CDD" id="cd00299">
    <property type="entry name" value="GST_C_family"/>
    <property type="match status" value="1"/>
</dbReference>
<evidence type="ECO:0000259" key="1">
    <source>
        <dbReference type="PROSITE" id="PS50404"/>
    </source>
</evidence>
<dbReference type="Pfam" id="PF00043">
    <property type="entry name" value="GST_C"/>
    <property type="match status" value="1"/>
</dbReference>
<dbReference type="InterPro" id="IPR004045">
    <property type="entry name" value="Glutathione_S-Trfase_N"/>
</dbReference>
<gene>
    <name evidence="3" type="ORF">Q7A36_32930</name>
</gene>
<dbReference type="Gene3D" id="1.20.1050.10">
    <property type="match status" value="1"/>
</dbReference>
<dbReference type="SUPFAM" id="SSF47616">
    <property type="entry name" value="GST C-terminal domain-like"/>
    <property type="match status" value="1"/>
</dbReference>
<sequence>MTGEDERPVLFGAVYSVYTRIARLALEEKGVPYRLSEIDIFAPGGPPADYLTRHPFGRIPAFEHDGFRLYEAGAIARYVDEGFPGPPLQPADARARARMNQTISLLDAYAYRTLVWDIFVERIRAPAAGRAPDEAKVRAAVPKAEACLGALSAILGNDPWLAGATLSLADLHAVPMLILFRLAEPEGTSPWPRFPKLQRWFEAIARRPSVLATPSPIEGVCPAPDGLTPGA</sequence>
<dbReference type="Pfam" id="PF13417">
    <property type="entry name" value="GST_N_3"/>
    <property type="match status" value="1"/>
</dbReference>
<accession>A0ABT9EAU7</accession>
<evidence type="ECO:0000259" key="2">
    <source>
        <dbReference type="PROSITE" id="PS50405"/>
    </source>
</evidence>
<dbReference type="SFLD" id="SFLDG00358">
    <property type="entry name" value="Main_(cytGST)"/>
    <property type="match status" value="1"/>
</dbReference>
<keyword evidence="4" id="KW-1185">Reference proteome</keyword>
<dbReference type="PANTHER" id="PTHR43968:SF6">
    <property type="entry name" value="GLUTATHIONE S-TRANSFERASE OMEGA"/>
    <property type="match status" value="1"/>
</dbReference>
<organism evidence="3 4">
    <name type="scientific">Paracraurococcus lichenis</name>
    <dbReference type="NCBI Taxonomy" id="3064888"/>
    <lineage>
        <taxon>Bacteria</taxon>
        <taxon>Pseudomonadati</taxon>
        <taxon>Pseudomonadota</taxon>
        <taxon>Alphaproteobacteria</taxon>
        <taxon>Acetobacterales</taxon>
        <taxon>Roseomonadaceae</taxon>
        <taxon>Paracraurococcus</taxon>
    </lineage>
</organism>
<feature type="domain" description="GST C-terminal" evidence="2">
    <location>
        <begin position="92"/>
        <end position="223"/>
    </location>
</feature>
<dbReference type="InterPro" id="IPR036282">
    <property type="entry name" value="Glutathione-S-Trfase_C_sf"/>
</dbReference>
<dbReference type="PANTHER" id="PTHR43968">
    <property type="match status" value="1"/>
</dbReference>
<feature type="domain" description="GST N-terminal" evidence="1">
    <location>
        <begin position="6"/>
        <end position="87"/>
    </location>
</feature>
<reference evidence="3 4" key="1">
    <citation type="submission" date="2023-08" db="EMBL/GenBank/DDBJ databases">
        <title>The draft genome sequence of Paracraurococcus sp. LOR1-02.</title>
        <authorList>
            <person name="Kingkaew E."/>
            <person name="Tanasupawat S."/>
        </authorList>
    </citation>
    <scope>NUCLEOTIDE SEQUENCE [LARGE SCALE GENOMIC DNA]</scope>
    <source>
        <strain evidence="3 4">LOR1-02</strain>
    </source>
</reference>
<dbReference type="RefSeq" id="WP_305108040.1">
    <property type="nucleotide sequence ID" value="NZ_JAUTWS010000075.1"/>
</dbReference>
<proteinExistence type="predicted"/>
<dbReference type="SUPFAM" id="SSF52833">
    <property type="entry name" value="Thioredoxin-like"/>
    <property type="match status" value="1"/>
</dbReference>
<dbReference type="InterPro" id="IPR050983">
    <property type="entry name" value="GST_Omega/HSP26"/>
</dbReference>
<dbReference type="SFLD" id="SFLDS00019">
    <property type="entry name" value="Glutathione_Transferase_(cytos"/>
    <property type="match status" value="1"/>
</dbReference>
<name>A0ABT9EAU7_9PROT</name>
<dbReference type="PROSITE" id="PS50404">
    <property type="entry name" value="GST_NTER"/>
    <property type="match status" value="1"/>
</dbReference>
<dbReference type="Gene3D" id="3.40.30.10">
    <property type="entry name" value="Glutaredoxin"/>
    <property type="match status" value="1"/>
</dbReference>
<comment type="caution">
    <text evidence="3">The sequence shown here is derived from an EMBL/GenBank/DDBJ whole genome shotgun (WGS) entry which is preliminary data.</text>
</comment>
<dbReference type="InterPro" id="IPR004046">
    <property type="entry name" value="GST_C"/>
</dbReference>
<dbReference type="Proteomes" id="UP001243009">
    <property type="component" value="Unassembled WGS sequence"/>
</dbReference>
<protein>
    <submittedName>
        <fullName evidence="3">Glutathione S-transferase family protein</fullName>
    </submittedName>
</protein>